<dbReference type="InterPro" id="IPR009091">
    <property type="entry name" value="RCC1/BLIP-II"/>
</dbReference>
<dbReference type="SUPFAM" id="SSF50985">
    <property type="entry name" value="RCC1/BLIP-II"/>
    <property type="match status" value="1"/>
</dbReference>
<dbReference type="PANTHER" id="PTHR47563:SF1">
    <property type="entry name" value="PROTEIN FMP25, MITOCHONDRIAL"/>
    <property type="match status" value="1"/>
</dbReference>
<dbReference type="Pfam" id="PF13540">
    <property type="entry name" value="RCC1_2"/>
    <property type="match status" value="2"/>
</dbReference>
<dbReference type="GO" id="GO:0034551">
    <property type="term" value="P:mitochondrial respiratory chain complex III assembly"/>
    <property type="evidence" value="ECO:0007669"/>
    <property type="project" value="TreeGrafter"/>
</dbReference>
<dbReference type="InterPro" id="IPR053245">
    <property type="entry name" value="MitoProcess-Associated"/>
</dbReference>
<feature type="repeat" description="RCC1" evidence="1">
    <location>
        <begin position="134"/>
        <end position="177"/>
    </location>
</feature>
<sequence>MLRRSVARLPPQGSLHRFASSSARKSFRPRSYLGPTAGITLASVFCYYSTCTPVRNDAPQESREGVAPVGWNLPQTDDSVAPIVCGSNDHHVLTPTKSTDPIRAPAFTTWFDEKTALRHLALHEKHGVCADAQGDVYQWGDGFEATTGKRAPTLTLRGKDIIHVEVSEDRVFALSASGSIYALPSQLSDRTDWPPPPSSSWYDVSRVWRSAPLQGVILLKTDSREKFTSIAAGRDHLLALTSQGRVYAHAFNLSSNASGQLGYRKLDVPDPSSSTPLDAPRIPIELIPKSLKDPFAKATPQTRRKPTEATEELNSAISGGLAINDKLFEIPSLREVTISQIAAGGRTSFALTDTGRALGWGNNENGQVGLGSNVMLDTITIPTEIVLSRGAPSKSQTSCLNITAGGDLACFTVERRDNKLGSTPLVDVLMCGNGQWGGLGNNMFNNSQGYPVRAKNVSGLIEYSEELHKVIAIRPYAVSVSPTGHVLLALDTLKEAGGGVGGRDLMVWGTNQASELGNEKRSSVAAPTHLASSEGGERVMLRRKTVAEVRSLAGKVWKKNVTVEQRAVGGYRSSIIYWSCK</sequence>
<accession>A0A5C3R2Q7</accession>
<proteinExistence type="predicted"/>
<feature type="repeat" description="RCC1" evidence="1">
    <location>
        <begin position="355"/>
        <end position="415"/>
    </location>
</feature>
<dbReference type="PRINTS" id="PR00633">
    <property type="entry name" value="RCCNDNSATION"/>
</dbReference>
<evidence type="ECO:0000256" key="1">
    <source>
        <dbReference type="PROSITE-ProRule" id="PRU00235"/>
    </source>
</evidence>
<dbReference type="PROSITE" id="PS50012">
    <property type="entry name" value="RCC1_3"/>
    <property type="match status" value="2"/>
</dbReference>
<evidence type="ECO:0000313" key="3">
    <source>
        <dbReference type="Proteomes" id="UP000305067"/>
    </source>
</evidence>
<keyword evidence="3" id="KW-1185">Reference proteome</keyword>
<dbReference type="PANTHER" id="PTHR47563">
    <property type="entry name" value="PROTEIN FMP25, MITOCHONDRIAL"/>
    <property type="match status" value="1"/>
</dbReference>
<protein>
    <submittedName>
        <fullName evidence="2">Regulator of chromosome condensation 1/beta-lactamase-inhibitor protein II</fullName>
    </submittedName>
</protein>
<dbReference type="OrthoDB" id="10256179at2759"/>
<reference evidence="2 3" key="1">
    <citation type="journal article" date="2019" name="Nat. Ecol. Evol.">
        <title>Megaphylogeny resolves global patterns of mushroom evolution.</title>
        <authorList>
            <person name="Varga T."/>
            <person name="Krizsan K."/>
            <person name="Foldi C."/>
            <person name="Dima B."/>
            <person name="Sanchez-Garcia M."/>
            <person name="Sanchez-Ramirez S."/>
            <person name="Szollosi G.J."/>
            <person name="Szarkandi J.G."/>
            <person name="Papp V."/>
            <person name="Albert L."/>
            <person name="Andreopoulos W."/>
            <person name="Angelini C."/>
            <person name="Antonin V."/>
            <person name="Barry K.W."/>
            <person name="Bougher N.L."/>
            <person name="Buchanan P."/>
            <person name="Buyck B."/>
            <person name="Bense V."/>
            <person name="Catcheside P."/>
            <person name="Chovatia M."/>
            <person name="Cooper J."/>
            <person name="Damon W."/>
            <person name="Desjardin D."/>
            <person name="Finy P."/>
            <person name="Geml J."/>
            <person name="Haridas S."/>
            <person name="Hughes K."/>
            <person name="Justo A."/>
            <person name="Karasinski D."/>
            <person name="Kautmanova I."/>
            <person name="Kiss B."/>
            <person name="Kocsube S."/>
            <person name="Kotiranta H."/>
            <person name="LaButti K.M."/>
            <person name="Lechner B.E."/>
            <person name="Liimatainen K."/>
            <person name="Lipzen A."/>
            <person name="Lukacs Z."/>
            <person name="Mihaltcheva S."/>
            <person name="Morgado L.N."/>
            <person name="Niskanen T."/>
            <person name="Noordeloos M.E."/>
            <person name="Ohm R.A."/>
            <person name="Ortiz-Santana B."/>
            <person name="Ovrebo C."/>
            <person name="Racz N."/>
            <person name="Riley R."/>
            <person name="Savchenko A."/>
            <person name="Shiryaev A."/>
            <person name="Soop K."/>
            <person name="Spirin V."/>
            <person name="Szebenyi C."/>
            <person name="Tomsovsky M."/>
            <person name="Tulloss R.E."/>
            <person name="Uehling J."/>
            <person name="Grigoriev I.V."/>
            <person name="Vagvolgyi C."/>
            <person name="Papp T."/>
            <person name="Martin F.M."/>
            <person name="Miettinen O."/>
            <person name="Hibbett D.S."/>
            <person name="Nagy L.G."/>
        </authorList>
    </citation>
    <scope>NUCLEOTIDE SEQUENCE [LARGE SCALE GENOMIC DNA]</scope>
    <source>
        <strain evidence="2 3">CBS 309.79</strain>
    </source>
</reference>
<gene>
    <name evidence="2" type="ORF">BDV98DRAFT_556984</name>
</gene>
<dbReference type="Gene3D" id="2.130.10.30">
    <property type="entry name" value="Regulator of chromosome condensation 1/beta-lactamase-inhibitor protein II"/>
    <property type="match status" value="1"/>
</dbReference>
<dbReference type="Proteomes" id="UP000305067">
    <property type="component" value="Unassembled WGS sequence"/>
</dbReference>
<dbReference type="PROSITE" id="PS00626">
    <property type="entry name" value="RCC1_2"/>
    <property type="match status" value="1"/>
</dbReference>
<dbReference type="GO" id="GO:0005743">
    <property type="term" value="C:mitochondrial inner membrane"/>
    <property type="evidence" value="ECO:0007669"/>
    <property type="project" value="TreeGrafter"/>
</dbReference>
<dbReference type="AlphaFoldDB" id="A0A5C3R2Q7"/>
<evidence type="ECO:0000313" key="2">
    <source>
        <dbReference type="EMBL" id="TFL06959.1"/>
    </source>
</evidence>
<name>A0A5C3R2Q7_9AGAR</name>
<dbReference type="InterPro" id="IPR000408">
    <property type="entry name" value="Reg_chr_condens"/>
</dbReference>
<organism evidence="2 3">
    <name type="scientific">Pterulicium gracile</name>
    <dbReference type="NCBI Taxonomy" id="1884261"/>
    <lineage>
        <taxon>Eukaryota</taxon>
        <taxon>Fungi</taxon>
        <taxon>Dikarya</taxon>
        <taxon>Basidiomycota</taxon>
        <taxon>Agaricomycotina</taxon>
        <taxon>Agaricomycetes</taxon>
        <taxon>Agaricomycetidae</taxon>
        <taxon>Agaricales</taxon>
        <taxon>Pleurotineae</taxon>
        <taxon>Pterulaceae</taxon>
        <taxon>Pterulicium</taxon>
    </lineage>
</organism>
<dbReference type="EMBL" id="ML178814">
    <property type="protein sequence ID" value="TFL06959.1"/>
    <property type="molecule type" value="Genomic_DNA"/>
</dbReference>
<dbReference type="STRING" id="1884261.A0A5C3R2Q7"/>